<dbReference type="PANTHER" id="PTHR46889:SF4">
    <property type="entry name" value="TRANSPOSASE INSO FOR INSERTION SEQUENCE ELEMENT IS911B-RELATED"/>
    <property type="match status" value="1"/>
</dbReference>
<comment type="caution">
    <text evidence="6">The sequence shown here is derived from an EMBL/GenBank/DDBJ whole genome shotgun (WGS) entry which is preliminary data.</text>
</comment>
<dbReference type="PROSITE" id="PS50994">
    <property type="entry name" value="INTEGRASE"/>
    <property type="match status" value="1"/>
</dbReference>
<dbReference type="Proteomes" id="UP000681414">
    <property type="component" value="Unassembled WGS sequence"/>
</dbReference>
<protein>
    <submittedName>
        <fullName evidence="6">IS3 family transposase</fullName>
    </submittedName>
</protein>
<reference evidence="6 7" key="1">
    <citation type="submission" date="2021-05" db="EMBL/GenBank/DDBJ databases">
        <title>Novel Bacillus species.</title>
        <authorList>
            <person name="Liu G."/>
        </authorList>
    </citation>
    <scope>NUCLEOTIDE SEQUENCE [LARGE SCALE GENOMIC DNA]</scope>
    <source>
        <strain evidence="7">FJAT-49780</strain>
        <strain evidence="6">FJAT-49870</strain>
    </source>
</reference>
<dbReference type="InterPro" id="IPR050900">
    <property type="entry name" value="Transposase_IS3/IS150/IS904"/>
</dbReference>
<dbReference type="Gene3D" id="3.30.420.10">
    <property type="entry name" value="Ribonuclease H-like superfamily/Ribonuclease H"/>
    <property type="match status" value="1"/>
</dbReference>
<name>A0A942TIU1_9BACI</name>
<dbReference type="RefSeq" id="WP_213124256.1">
    <property type="nucleotide sequence ID" value="NZ_JAGYPG010000001.1"/>
</dbReference>
<evidence type="ECO:0000313" key="7">
    <source>
        <dbReference type="Proteomes" id="UP000681414"/>
    </source>
</evidence>
<evidence type="ECO:0000313" key="3">
    <source>
        <dbReference type="EMBL" id="MBS4193564.1"/>
    </source>
</evidence>
<feature type="domain" description="Integrase catalytic" evidence="2">
    <location>
        <begin position="134"/>
        <end position="304"/>
    </location>
</feature>
<dbReference type="Pfam" id="PF13276">
    <property type="entry name" value="HTH_21"/>
    <property type="match status" value="1"/>
</dbReference>
<dbReference type="PANTHER" id="PTHR46889">
    <property type="entry name" value="TRANSPOSASE INSF FOR INSERTION SEQUENCE IS3B-RELATED"/>
    <property type="match status" value="1"/>
</dbReference>
<dbReference type="EMBL" id="JAGYPG010000003">
    <property type="protein sequence ID" value="MBS4196867.1"/>
    <property type="molecule type" value="Genomic_DNA"/>
</dbReference>
<dbReference type="InterPro" id="IPR048020">
    <property type="entry name" value="Transpos_IS3"/>
</dbReference>
<sequence length="308" mass="36398">MLKKVASFSDGSGRLSRKAQAALSFELKETFQLKDVLHRVGIPESSYHYHIKVMKRENPDQELEECIQLIFDEHDGNYGYRRIYLELKKRGTQVNHKKVQRIMKKLRLKATKFTRKSRKYSSYKGTVGNIAKNRIKRRFYTNVCRQKLTTDITEFKCSDGVKLYLNPIMDMFNGEILSYGVSMRPTLEIALKPLEKALEIVKESKYRTTVHSDQGWHYQHNMWVKTLKEHKVFQSMSRKGNCLDNSPMENFFGLMKQEMYYGEALCSYEELKTRIEEYINYYNYKRIKKKLAGMSPVEYRIHTSQLAA</sequence>
<dbReference type="EMBL" id="JAGYPG010000002">
    <property type="protein sequence ID" value="MBS4196101.1"/>
    <property type="molecule type" value="Genomic_DNA"/>
</dbReference>
<dbReference type="GO" id="GO:0003676">
    <property type="term" value="F:nucleic acid binding"/>
    <property type="evidence" value="ECO:0007669"/>
    <property type="project" value="InterPro"/>
</dbReference>
<evidence type="ECO:0000313" key="4">
    <source>
        <dbReference type="EMBL" id="MBS4195542.1"/>
    </source>
</evidence>
<dbReference type="Pfam" id="PF00665">
    <property type="entry name" value="rve"/>
    <property type="match status" value="1"/>
</dbReference>
<dbReference type="InterPro" id="IPR036397">
    <property type="entry name" value="RNaseH_sf"/>
</dbReference>
<comment type="function">
    <text evidence="1">Involved in the transposition of the insertion sequence.</text>
</comment>
<dbReference type="Pfam" id="PF13333">
    <property type="entry name" value="rve_2"/>
    <property type="match status" value="1"/>
</dbReference>
<proteinExistence type="predicted"/>
<dbReference type="AlphaFoldDB" id="A0A942TIU1"/>
<dbReference type="SUPFAM" id="SSF53098">
    <property type="entry name" value="Ribonuclease H-like"/>
    <property type="match status" value="1"/>
</dbReference>
<dbReference type="InterPro" id="IPR012337">
    <property type="entry name" value="RNaseH-like_sf"/>
</dbReference>
<gene>
    <name evidence="3" type="ORF">KHA97_00585</name>
    <name evidence="4" type="ORF">KHA97_10780</name>
    <name evidence="5" type="ORF">KHA97_13625</name>
    <name evidence="6" type="ORF">KHA97_17605</name>
</gene>
<dbReference type="EMBL" id="JAGYPG010000002">
    <property type="protein sequence ID" value="MBS4195542.1"/>
    <property type="molecule type" value="Genomic_DNA"/>
</dbReference>
<evidence type="ECO:0000259" key="2">
    <source>
        <dbReference type="PROSITE" id="PS50994"/>
    </source>
</evidence>
<evidence type="ECO:0000313" key="6">
    <source>
        <dbReference type="EMBL" id="MBS4196867.1"/>
    </source>
</evidence>
<dbReference type="GO" id="GO:0015074">
    <property type="term" value="P:DNA integration"/>
    <property type="evidence" value="ECO:0007669"/>
    <property type="project" value="InterPro"/>
</dbReference>
<dbReference type="InterPro" id="IPR001584">
    <property type="entry name" value="Integrase_cat-core"/>
</dbReference>
<evidence type="ECO:0000256" key="1">
    <source>
        <dbReference type="ARBA" id="ARBA00002286"/>
    </source>
</evidence>
<dbReference type="InterPro" id="IPR025948">
    <property type="entry name" value="HTH-like_dom"/>
</dbReference>
<keyword evidence="7" id="KW-1185">Reference proteome</keyword>
<organism evidence="6 7">
    <name type="scientific">Lederbergia citri</name>
    <dbReference type="NCBI Taxonomy" id="2833580"/>
    <lineage>
        <taxon>Bacteria</taxon>
        <taxon>Bacillati</taxon>
        <taxon>Bacillota</taxon>
        <taxon>Bacilli</taxon>
        <taxon>Bacillales</taxon>
        <taxon>Bacillaceae</taxon>
        <taxon>Lederbergia</taxon>
    </lineage>
</organism>
<dbReference type="NCBIfam" id="NF033516">
    <property type="entry name" value="transpos_IS3"/>
    <property type="match status" value="1"/>
</dbReference>
<accession>A0A942TIU1</accession>
<dbReference type="EMBL" id="JAGYPG010000001">
    <property type="protein sequence ID" value="MBS4193564.1"/>
    <property type="molecule type" value="Genomic_DNA"/>
</dbReference>
<evidence type="ECO:0000313" key="5">
    <source>
        <dbReference type="EMBL" id="MBS4196101.1"/>
    </source>
</evidence>